<feature type="compositionally biased region" description="Basic and acidic residues" evidence="1">
    <location>
        <begin position="76"/>
        <end position="90"/>
    </location>
</feature>
<dbReference type="Proteomes" id="UP000291084">
    <property type="component" value="Chromosome 1"/>
</dbReference>
<evidence type="ECO:0000313" key="3">
    <source>
        <dbReference type="Proteomes" id="UP000291084"/>
    </source>
</evidence>
<feature type="region of interest" description="Disordered" evidence="1">
    <location>
        <begin position="75"/>
        <end position="126"/>
    </location>
</feature>
<evidence type="ECO:0000313" key="2">
    <source>
        <dbReference type="EMBL" id="BAT76495.1"/>
    </source>
</evidence>
<dbReference type="InterPro" id="IPR040289">
    <property type="entry name" value="MBP2C"/>
</dbReference>
<gene>
    <name evidence="2" type="primary">Vigan.01G450900</name>
    <name evidence="2" type="ORF">VIGAN_01450900</name>
</gene>
<evidence type="ECO:0008006" key="4">
    <source>
        <dbReference type="Google" id="ProtNLM"/>
    </source>
</evidence>
<reference evidence="2 3" key="1">
    <citation type="journal article" date="2015" name="Sci. Rep.">
        <title>The power of single molecule real-time sequencing technology in the de novo assembly of a eukaryotic genome.</title>
        <authorList>
            <person name="Sakai H."/>
            <person name="Naito K."/>
            <person name="Ogiso-Tanaka E."/>
            <person name="Takahashi Y."/>
            <person name="Iseki K."/>
            <person name="Muto C."/>
            <person name="Satou K."/>
            <person name="Teruya K."/>
            <person name="Shiroma A."/>
            <person name="Shimoji M."/>
            <person name="Hirano T."/>
            <person name="Itoh T."/>
            <person name="Kaga A."/>
            <person name="Tomooka N."/>
        </authorList>
    </citation>
    <scope>NUCLEOTIDE SEQUENCE [LARGE SCALE GENOMIC DNA]</scope>
    <source>
        <strain evidence="3">cv. Shumari</strain>
    </source>
</reference>
<dbReference type="OrthoDB" id="1915670at2759"/>
<dbReference type="AlphaFoldDB" id="A0A0S3R7Q1"/>
<name>A0A0S3R7Q1_PHAAN</name>
<sequence length="324" mass="36578">MQRFMDLQENSELSETNSWLSSKEHALASGAAPNTNVDRDLYNDLVGIVPLVQSLIDRKANSSFTRHGSMIYTKTPTRESLSKRVTDTKSRNVAQSIPAKKKRDHGEKEQGKTGGNDTDAYSTFSSRDSEELNVLKEQVEELQRKLLEKDELLKSAENTRDQLNAFSAKLDELKHQASEKDTLLKVTQQQLSDAKIKLADKQAALEKIQWEAMTSTKKVEKLQDELGSMQADISSFTLLLEGLSKTDTAKYTDNYDVKPYDFSHLPSIDDLDEMDLQEMEEARKAYMAAVAITKERQDEESIAAAANARLHLQSFVFKSKDFNL</sequence>
<keyword evidence="3" id="KW-1185">Reference proteome</keyword>
<protein>
    <recommendedName>
        <fullName evidence="4">Movement protein binding protein 2C</fullName>
    </recommendedName>
</protein>
<dbReference type="GO" id="GO:0008017">
    <property type="term" value="F:microtubule binding"/>
    <property type="evidence" value="ECO:0007669"/>
    <property type="project" value="InterPro"/>
</dbReference>
<dbReference type="GO" id="GO:0010497">
    <property type="term" value="P:plasmodesmata-mediated intercellular transport"/>
    <property type="evidence" value="ECO:0007669"/>
    <property type="project" value="InterPro"/>
</dbReference>
<organism evidence="2 3">
    <name type="scientific">Vigna angularis var. angularis</name>
    <dbReference type="NCBI Taxonomy" id="157739"/>
    <lineage>
        <taxon>Eukaryota</taxon>
        <taxon>Viridiplantae</taxon>
        <taxon>Streptophyta</taxon>
        <taxon>Embryophyta</taxon>
        <taxon>Tracheophyta</taxon>
        <taxon>Spermatophyta</taxon>
        <taxon>Magnoliopsida</taxon>
        <taxon>eudicotyledons</taxon>
        <taxon>Gunneridae</taxon>
        <taxon>Pentapetalae</taxon>
        <taxon>rosids</taxon>
        <taxon>fabids</taxon>
        <taxon>Fabales</taxon>
        <taxon>Fabaceae</taxon>
        <taxon>Papilionoideae</taxon>
        <taxon>50 kb inversion clade</taxon>
        <taxon>NPAAA clade</taxon>
        <taxon>indigoferoid/millettioid clade</taxon>
        <taxon>Phaseoleae</taxon>
        <taxon>Vigna</taxon>
    </lineage>
</organism>
<dbReference type="EMBL" id="AP015034">
    <property type="protein sequence ID" value="BAT76495.1"/>
    <property type="molecule type" value="Genomic_DNA"/>
</dbReference>
<feature type="compositionally biased region" description="Polar residues" evidence="1">
    <location>
        <begin position="115"/>
        <end position="126"/>
    </location>
</feature>
<dbReference type="PANTHER" id="PTHR35502:SF2">
    <property type="entry name" value="PROTEIN MICROTUBULE BINDING PROTEIN 2C"/>
    <property type="match status" value="1"/>
</dbReference>
<dbReference type="PANTHER" id="PTHR35502">
    <property type="entry name" value="PROTEIN MICROTUBULE BINDING PROTEIN 2C"/>
    <property type="match status" value="1"/>
</dbReference>
<evidence type="ECO:0000256" key="1">
    <source>
        <dbReference type="SAM" id="MobiDB-lite"/>
    </source>
</evidence>
<accession>A0A0S3R7Q1</accession>
<proteinExistence type="predicted"/>